<dbReference type="GO" id="GO:0005886">
    <property type="term" value="C:plasma membrane"/>
    <property type="evidence" value="ECO:0007669"/>
    <property type="project" value="TreeGrafter"/>
</dbReference>
<comment type="subcellular location">
    <subcellularLocation>
        <location evidence="1">Membrane</location>
        <topology evidence="1">Multi-pass membrane protein</topology>
    </subcellularLocation>
</comment>
<dbReference type="PANTHER" id="PTHR21290">
    <property type="entry name" value="SPHINGOMYELIN SYNTHETASE"/>
    <property type="match status" value="1"/>
</dbReference>
<feature type="transmembrane region" description="Helical" evidence="7">
    <location>
        <begin position="172"/>
        <end position="189"/>
    </location>
</feature>
<dbReference type="AlphaFoldDB" id="A0A6C0AMQ1"/>
<dbReference type="GO" id="GO:0033188">
    <property type="term" value="F:sphingomyelin synthase activity"/>
    <property type="evidence" value="ECO:0007669"/>
    <property type="project" value="TreeGrafter"/>
</dbReference>
<name>A0A6C0AMQ1_9ZZZZ</name>
<evidence type="ECO:0000256" key="5">
    <source>
        <dbReference type="ARBA" id="ARBA00023098"/>
    </source>
</evidence>
<dbReference type="GO" id="GO:0047493">
    <property type="term" value="F:ceramide cholinephosphotransferase activity"/>
    <property type="evidence" value="ECO:0007669"/>
    <property type="project" value="TreeGrafter"/>
</dbReference>
<dbReference type="PANTHER" id="PTHR21290:SF25">
    <property type="entry name" value="SPHINGOMYELIN SYNTHASE-RELATED PROTEIN 1"/>
    <property type="match status" value="1"/>
</dbReference>
<dbReference type="EMBL" id="MN740715">
    <property type="protein sequence ID" value="QHS80641.1"/>
    <property type="molecule type" value="Genomic_DNA"/>
</dbReference>
<evidence type="ECO:0000256" key="7">
    <source>
        <dbReference type="SAM" id="Phobius"/>
    </source>
</evidence>
<dbReference type="GO" id="GO:0000139">
    <property type="term" value="C:Golgi membrane"/>
    <property type="evidence" value="ECO:0007669"/>
    <property type="project" value="TreeGrafter"/>
</dbReference>
<dbReference type="GO" id="GO:0005789">
    <property type="term" value="C:endoplasmic reticulum membrane"/>
    <property type="evidence" value="ECO:0007669"/>
    <property type="project" value="TreeGrafter"/>
</dbReference>
<proteinExistence type="predicted"/>
<evidence type="ECO:0000256" key="1">
    <source>
        <dbReference type="ARBA" id="ARBA00004141"/>
    </source>
</evidence>
<feature type="transmembrane region" description="Helical" evidence="7">
    <location>
        <begin position="147"/>
        <end position="165"/>
    </location>
</feature>
<feature type="transmembrane region" description="Helical" evidence="7">
    <location>
        <begin position="81"/>
        <end position="101"/>
    </location>
</feature>
<evidence type="ECO:0000259" key="8">
    <source>
        <dbReference type="Pfam" id="PF14360"/>
    </source>
</evidence>
<dbReference type="InterPro" id="IPR025749">
    <property type="entry name" value="Sphingomyelin_synth-like_dom"/>
</dbReference>
<keyword evidence="6 7" id="KW-0472">Membrane</keyword>
<keyword evidence="4 7" id="KW-1133">Transmembrane helix</keyword>
<evidence type="ECO:0000256" key="3">
    <source>
        <dbReference type="ARBA" id="ARBA00022692"/>
    </source>
</evidence>
<evidence type="ECO:0000313" key="9">
    <source>
        <dbReference type="EMBL" id="QHS80641.1"/>
    </source>
</evidence>
<feature type="transmembrane region" description="Helical" evidence="7">
    <location>
        <begin position="58"/>
        <end position="75"/>
    </location>
</feature>
<dbReference type="GO" id="GO:0046513">
    <property type="term" value="P:ceramide biosynthetic process"/>
    <property type="evidence" value="ECO:0007669"/>
    <property type="project" value="TreeGrafter"/>
</dbReference>
<keyword evidence="2" id="KW-0808">Transferase</keyword>
<organism evidence="9">
    <name type="scientific">viral metagenome</name>
    <dbReference type="NCBI Taxonomy" id="1070528"/>
    <lineage>
        <taxon>unclassified sequences</taxon>
        <taxon>metagenomes</taxon>
        <taxon>organismal metagenomes</taxon>
    </lineage>
</organism>
<keyword evidence="3 7" id="KW-0812">Transmembrane</keyword>
<feature type="domain" description="Sphingomyelin synthase-like" evidence="8">
    <location>
        <begin position="121"/>
        <end position="185"/>
    </location>
</feature>
<reference evidence="9" key="1">
    <citation type="journal article" date="2020" name="Nature">
        <title>Giant virus diversity and host interactions through global metagenomics.</title>
        <authorList>
            <person name="Schulz F."/>
            <person name="Roux S."/>
            <person name="Paez-Espino D."/>
            <person name="Jungbluth S."/>
            <person name="Walsh D.A."/>
            <person name="Denef V.J."/>
            <person name="McMahon K.D."/>
            <person name="Konstantinidis K.T."/>
            <person name="Eloe-Fadrosh E.A."/>
            <person name="Kyrpides N.C."/>
            <person name="Woyke T."/>
        </authorList>
    </citation>
    <scope>NUCLEOTIDE SEQUENCE</scope>
    <source>
        <strain evidence="9">GVMAG-S-1091796-13</strain>
    </source>
</reference>
<evidence type="ECO:0000256" key="2">
    <source>
        <dbReference type="ARBA" id="ARBA00022679"/>
    </source>
</evidence>
<keyword evidence="5" id="KW-0443">Lipid metabolism</keyword>
<dbReference type="EMBL" id="MN740714">
    <property type="protein sequence ID" value="QHS80585.1"/>
    <property type="molecule type" value="Genomic_DNA"/>
</dbReference>
<evidence type="ECO:0000256" key="6">
    <source>
        <dbReference type="ARBA" id="ARBA00023136"/>
    </source>
</evidence>
<protein>
    <recommendedName>
        <fullName evidence="8">Sphingomyelin synthase-like domain-containing protein</fullName>
    </recommendedName>
</protein>
<evidence type="ECO:0000256" key="4">
    <source>
        <dbReference type="ARBA" id="ARBA00022989"/>
    </source>
</evidence>
<dbReference type="Pfam" id="PF14360">
    <property type="entry name" value="PAP2_C"/>
    <property type="match status" value="1"/>
</dbReference>
<accession>A0A6C0AMQ1</accession>
<dbReference type="InterPro" id="IPR045221">
    <property type="entry name" value="Sphingomyelin_synth-like"/>
</dbReference>
<sequence>MKTFIIFIIYILYNSYISDKMENVADNYYDTREKNNKTTPKVYDISHKYLPNLHKYNNIHHIITIIFVLPILFDFNILQEFLGYFIVIFIIRSITILVTILPKYKECKYNGKTLFHGLFGGCYDKIFSGHFASVFLATLLYLKYNWINLPMLILINFINSIGILLSRSHYTIDLIVALFITLFIYQNNLRVK</sequence>